<dbReference type="EMBL" id="MT141221">
    <property type="protein sequence ID" value="QJA56478.1"/>
    <property type="molecule type" value="Genomic_DNA"/>
</dbReference>
<dbReference type="AlphaFoldDB" id="A0A6M3IH95"/>
<accession>A0A6M3IH95</accession>
<evidence type="ECO:0000313" key="1">
    <source>
        <dbReference type="EMBL" id="QJA56478.1"/>
    </source>
</evidence>
<gene>
    <name evidence="1" type="ORF">MM415B01838_0016</name>
</gene>
<reference evidence="1" key="1">
    <citation type="submission" date="2020-03" db="EMBL/GenBank/DDBJ databases">
        <title>The deep terrestrial virosphere.</title>
        <authorList>
            <person name="Holmfeldt K."/>
            <person name="Nilsson E."/>
            <person name="Simone D."/>
            <person name="Lopez-Fernandez M."/>
            <person name="Wu X."/>
            <person name="de Brujin I."/>
            <person name="Lundin D."/>
            <person name="Andersson A."/>
            <person name="Bertilsson S."/>
            <person name="Dopson M."/>
        </authorList>
    </citation>
    <scope>NUCLEOTIDE SEQUENCE</scope>
    <source>
        <strain evidence="1">MM415B01838</strain>
    </source>
</reference>
<proteinExistence type="predicted"/>
<sequence>MIEHHEEAYRDYATIILSNADRTLDAVATSSVNLLGYKLRIAYGYVTGNAVAEPNGDNNTKEYAETADLWVKTQQMVTAEGELTCQLYCEGMWNYMREQRVMAWIGAMTIVDPDMVQADPDAAFSSTFEKTHSVYELLRSTIEDAIGFSLDNFTGTQDGIINDFYPVMSVEEMPTAAVFIREKLLALTKCFLRPKANTTFELVYPQSTDPVDETYNSDSAYYFYSYAEKLNLLIPNRIVTFCNDPDDNYTKNGVWGDGTVMIGDSSRGVPYSGNYVEVLEAELAATITSQIDADNRADALLIRYQAEDLAGYLIIPHDARLELYDKVEVNDNRT</sequence>
<protein>
    <submittedName>
        <fullName evidence="1">Uncharacterized protein</fullName>
    </submittedName>
</protein>
<organism evidence="1">
    <name type="scientific">viral metagenome</name>
    <dbReference type="NCBI Taxonomy" id="1070528"/>
    <lineage>
        <taxon>unclassified sequences</taxon>
        <taxon>metagenomes</taxon>
        <taxon>organismal metagenomes</taxon>
    </lineage>
</organism>
<name>A0A6M3IH95_9ZZZZ</name>